<keyword evidence="3 8" id="KW-0349">Heme</keyword>
<evidence type="ECO:0000256" key="1">
    <source>
        <dbReference type="ARBA" id="ARBA00001971"/>
    </source>
</evidence>
<dbReference type="Pfam" id="PF00067">
    <property type="entry name" value="p450"/>
    <property type="match status" value="1"/>
</dbReference>
<organism evidence="11">
    <name type="scientific">Anthurium amnicola</name>
    <dbReference type="NCBI Taxonomy" id="1678845"/>
    <lineage>
        <taxon>Eukaryota</taxon>
        <taxon>Viridiplantae</taxon>
        <taxon>Streptophyta</taxon>
        <taxon>Embryophyta</taxon>
        <taxon>Tracheophyta</taxon>
        <taxon>Spermatophyta</taxon>
        <taxon>Magnoliopsida</taxon>
        <taxon>Liliopsida</taxon>
        <taxon>Araceae</taxon>
        <taxon>Pothoideae</taxon>
        <taxon>Potheae</taxon>
        <taxon>Anthurium</taxon>
    </lineage>
</organism>
<dbReference type="PROSITE" id="PS00086">
    <property type="entry name" value="CYTOCHROME_P450"/>
    <property type="match status" value="1"/>
</dbReference>
<evidence type="ECO:0000256" key="8">
    <source>
        <dbReference type="PIRSR" id="PIRSR602401-1"/>
    </source>
</evidence>
<keyword evidence="5 9" id="KW-0560">Oxidoreductase</keyword>
<dbReference type="PRINTS" id="PR00463">
    <property type="entry name" value="EP450I"/>
</dbReference>
<dbReference type="GO" id="GO:0005506">
    <property type="term" value="F:iron ion binding"/>
    <property type="evidence" value="ECO:0007669"/>
    <property type="project" value="InterPro"/>
</dbReference>
<feature type="binding site" description="axial binding residue" evidence="8">
    <location>
        <position position="467"/>
    </location>
    <ligand>
        <name>heme</name>
        <dbReference type="ChEBI" id="CHEBI:30413"/>
    </ligand>
    <ligandPart>
        <name>Fe</name>
        <dbReference type="ChEBI" id="CHEBI:18248"/>
    </ligandPart>
</feature>
<keyword evidence="7 9" id="KW-0503">Monooxygenase</keyword>
<name>A0A1D1XR92_9ARAE</name>
<evidence type="ECO:0000256" key="4">
    <source>
        <dbReference type="ARBA" id="ARBA00022723"/>
    </source>
</evidence>
<accession>A0A1D1XR92</accession>
<evidence type="ECO:0000256" key="3">
    <source>
        <dbReference type="ARBA" id="ARBA00022617"/>
    </source>
</evidence>
<dbReference type="PRINTS" id="PR00385">
    <property type="entry name" value="P450"/>
</dbReference>
<evidence type="ECO:0000256" key="10">
    <source>
        <dbReference type="SAM" id="Phobius"/>
    </source>
</evidence>
<comment type="similarity">
    <text evidence="2 9">Belongs to the cytochrome P450 family.</text>
</comment>
<dbReference type="PANTHER" id="PTHR47950">
    <property type="entry name" value="CYTOCHROME P450, FAMILY 76, SUBFAMILY C, POLYPEPTIDE 5-RELATED"/>
    <property type="match status" value="1"/>
</dbReference>
<dbReference type="InterPro" id="IPR017972">
    <property type="entry name" value="Cyt_P450_CS"/>
</dbReference>
<evidence type="ECO:0000256" key="6">
    <source>
        <dbReference type="ARBA" id="ARBA00023004"/>
    </source>
</evidence>
<dbReference type="InterPro" id="IPR036396">
    <property type="entry name" value="Cyt_P450_sf"/>
</dbReference>
<dbReference type="AlphaFoldDB" id="A0A1D1XR92"/>
<sequence>FPQLLQGIVEQASGFLMAVSVLLLLLALALPVLLVLAGPWRKRPGLPPGPRPWPVVGNLPDLLLRQLLRGQQLHAALAAIADSHGPLVHLRLGATHLVVASSPSAAFQVLNAHDRDLSGRHVPAAYRVPCYSEHSLVWRPRCDDYWRSLRGLFRANLLSSRSLEGSASSRERKAGEMVRFLQSRQGEEVRVGKVAFATIFNMLGNMLYSGDVLSLENGKGLFPELKSHMARILELGVVPNVEDFFPAVAGGLDLQGLRREVLAYLEKLYAMWGVVLQQRRVDMERDVDGGGAKEDFLKVLLASGLGDVQIKALMLSIWQDIFTAGTDTSTTLTEWAMSELVKNSEVMNKVIDELEGVMGDPKKGNNIILESQLVHLTYLHACIKETLRLHPPAPLLLPRHAIDACEMMNYTIPKDCAVMVNAWAIGRDPKIWKDPLVFSPERFLDCSLDYKGADYEFIPFGGGRRTCPGLSMAIREVQLVVASMVHNFDWFLPNGMDPTKLNMDERLGLVLERKQPLVLIPKSNM</sequence>
<dbReference type="InterPro" id="IPR001128">
    <property type="entry name" value="Cyt_P450"/>
</dbReference>
<dbReference type="Gene3D" id="1.10.630.10">
    <property type="entry name" value="Cytochrome P450"/>
    <property type="match status" value="1"/>
</dbReference>
<dbReference type="FunFam" id="1.10.630.10:FF:000126">
    <property type="entry name" value="Predicted protein"/>
    <property type="match status" value="1"/>
</dbReference>
<feature type="transmembrane region" description="Helical" evidence="10">
    <location>
        <begin position="12"/>
        <end position="36"/>
    </location>
</feature>
<evidence type="ECO:0000256" key="5">
    <source>
        <dbReference type="ARBA" id="ARBA00023002"/>
    </source>
</evidence>
<dbReference type="SUPFAM" id="SSF48264">
    <property type="entry name" value="Cytochrome P450"/>
    <property type="match status" value="1"/>
</dbReference>
<evidence type="ECO:0000256" key="2">
    <source>
        <dbReference type="ARBA" id="ARBA00010617"/>
    </source>
</evidence>
<gene>
    <name evidence="11" type="primary">CYP80B1_4</name>
    <name evidence="11" type="ORF">g.110037</name>
</gene>
<dbReference type="InterPro" id="IPR002401">
    <property type="entry name" value="Cyt_P450_E_grp-I"/>
</dbReference>
<keyword evidence="6 8" id="KW-0408">Iron</keyword>
<keyword evidence="10" id="KW-1133">Transmembrane helix</keyword>
<keyword evidence="4 8" id="KW-0479">Metal-binding</keyword>
<feature type="non-terminal residue" evidence="11">
    <location>
        <position position="1"/>
    </location>
</feature>
<evidence type="ECO:0000256" key="9">
    <source>
        <dbReference type="RuleBase" id="RU000461"/>
    </source>
</evidence>
<comment type="cofactor">
    <cofactor evidence="1 8">
        <name>heme</name>
        <dbReference type="ChEBI" id="CHEBI:30413"/>
    </cofactor>
</comment>
<dbReference type="EMBL" id="GDJX01023026">
    <property type="protein sequence ID" value="JAT44910.1"/>
    <property type="molecule type" value="Transcribed_RNA"/>
</dbReference>
<evidence type="ECO:0000313" key="11">
    <source>
        <dbReference type="EMBL" id="JAT44910.1"/>
    </source>
</evidence>
<dbReference type="GO" id="GO:0016705">
    <property type="term" value="F:oxidoreductase activity, acting on paired donors, with incorporation or reduction of molecular oxygen"/>
    <property type="evidence" value="ECO:0007669"/>
    <property type="project" value="InterPro"/>
</dbReference>
<keyword evidence="10" id="KW-0472">Membrane</keyword>
<reference evidence="11" key="1">
    <citation type="submission" date="2015-07" db="EMBL/GenBank/DDBJ databases">
        <title>Transcriptome Assembly of Anthurium amnicola.</title>
        <authorList>
            <person name="Suzuki J."/>
        </authorList>
    </citation>
    <scope>NUCLEOTIDE SEQUENCE</scope>
</reference>
<proteinExistence type="inferred from homology"/>
<dbReference type="GO" id="GO:0004497">
    <property type="term" value="F:monooxygenase activity"/>
    <property type="evidence" value="ECO:0007669"/>
    <property type="project" value="UniProtKB-KW"/>
</dbReference>
<evidence type="ECO:0000256" key="7">
    <source>
        <dbReference type="ARBA" id="ARBA00023033"/>
    </source>
</evidence>
<dbReference type="GO" id="GO:0020037">
    <property type="term" value="F:heme binding"/>
    <property type="evidence" value="ECO:0007669"/>
    <property type="project" value="InterPro"/>
</dbReference>
<protein>
    <submittedName>
        <fullName evidence="11">(S)-N-methylcoclaurine 3'-hydroxylase isozyme 1</fullName>
    </submittedName>
</protein>
<keyword evidence="10" id="KW-0812">Transmembrane</keyword>
<dbReference type="PANTHER" id="PTHR47950:SF49">
    <property type="entry name" value="CYTOCHROME P450"/>
    <property type="match status" value="1"/>
</dbReference>